<keyword evidence="2" id="KW-0808">Transferase</keyword>
<comment type="pathway">
    <text evidence="1">Protein modification; protein ubiquitination.</text>
</comment>
<evidence type="ECO:0000256" key="6">
    <source>
        <dbReference type="ARBA" id="ARBA00022786"/>
    </source>
</evidence>
<keyword evidence="6" id="KW-0833">Ubl conjugation pathway</keyword>
<keyword evidence="3" id="KW-0479">Metal-binding</keyword>
<dbReference type="InterPro" id="IPR044066">
    <property type="entry name" value="TRIAD_supradom"/>
</dbReference>
<dbReference type="SUPFAM" id="SSF57850">
    <property type="entry name" value="RING/U-box"/>
    <property type="match status" value="1"/>
</dbReference>
<accession>A0A5J4TIK9</accession>
<evidence type="ECO:0000259" key="8">
    <source>
        <dbReference type="PROSITE" id="PS51873"/>
    </source>
</evidence>
<organism evidence="9 10">
    <name type="scientific">Streblomastix strix</name>
    <dbReference type="NCBI Taxonomy" id="222440"/>
    <lineage>
        <taxon>Eukaryota</taxon>
        <taxon>Metamonada</taxon>
        <taxon>Preaxostyla</taxon>
        <taxon>Oxymonadida</taxon>
        <taxon>Streblomastigidae</taxon>
        <taxon>Streblomastix</taxon>
    </lineage>
</organism>
<gene>
    <name evidence="9" type="ORF">EZS28_046375</name>
</gene>
<dbReference type="Gene3D" id="1.20.120.1750">
    <property type="match status" value="1"/>
</dbReference>
<protein>
    <submittedName>
        <fullName evidence="9">Putative IBR domain family protein</fullName>
    </submittedName>
</protein>
<dbReference type="GO" id="GO:0008270">
    <property type="term" value="F:zinc ion binding"/>
    <property type="evidence" value="ECO:0007669"/>
    <property type="project" value="UniProtKB-KW"/>
</dbReference>
<reference evidence="9 10" key="1">
    <citation type="submission" date="2019-03" db="EMBL/GenBank/DDBJ databases">
        <title>Single cell metagenomics reveals metabolic interactions within the superorganism composed of flagellate Streblomastix strix and complex community of Bacteroidetes bacteria on its surface.</title>
        <authorList>
            <person name="Treitli S.C."/>
            <person name="Kolisko M."/>
            <person name="Husnik F."/>
            <person name="Keeling P."/>
            <person name="Hampl V."/>
        </authorList>
    </citation>
    <scope>NUCLEOTIDE SEQUENCE [LARGE SCALE GENOMIC DNA]</scope>
    <source>
        <strain evidence="9">ST1C</strain>
    </source>
</reference>
<dbReference type="AlphaFoldDB" id="A0A5J4TIK9"/>
<dbReference type="OrthoDB" id="10009520at2759"/>
<dbReference type="EMBL" id="SNRW01030374">
    <property type="protein sequence ID" value="KAA6358098.1"/>
    <property type="molecule type" value="Genomic_DNA"/>
</dbReference>
<evidence type="ECO:0000256" key="3">
    <source>
        <dbReference type="ARBA" id="ARBA00022723"/>
    </source>
</evidence>
<dbReference type="CDD" id="cd22584">
    <property type="entry name" value="Rcat_RBR_unk"/>
    <property type="match status" value="1"/>
</dbReference>
<dbReference type="Proteomes" id="UP000324800">
    <property type="component" value="Unassembled WGS sequence"/>
</dbReference>
<name>A0A5J4TIK9_9EUKA</name>
<evidence type="ECO:0000256" key="1">
    <source>
        <dbReference type="ARBA" id="ARBA00004906"/>
    </source>
</evidence>
<feature type="domain" description="RING-type" evidence="8">
    <location>
        <begin position="53"/>
        <end position="271"/>
    </location>
</feature>
<dbReference type="PROSITE" id="PS51873">
    <property type="entry name" value="TRIAD"/>
    <property type="match status" value="1"/>
</dbReference>
<dbReference type="GO" id="GO:0016740">
    <property type="term" value="F:transferase activity"/>
    <property type="evidence" value="ECO:0007669"/>
    <property type="project" value="UniProtKB-KW"/>
</dbReference>
<dbReference type="Pfam" id="PF26200">
    <property type="entry name" value="Rcat_RNF216"/>
    <property type="match status" value="1"/>
</dbReference>
<evidence type="ECO:0000313" key="10">
    <source>
        <dbReference type="Proteomes" id="UP000324800"/>
    </source>
</evidence>
<sequence>MTSFNLLAENTGDALFDEEIAVVKRIQKEQRLIRERNWKRSEEMYDADVSGKGLVYCYSCQENVLERETASCPAGHRACIGCVIGSIQSGLSSARTNNTCIGDKDGKCNEHYSNVVLQHILDNVDYQRFNDYQTNQQVQQLKNDRLQRCPFCGYVEFLPEGVKASEQITFYCQNKTCMKISCLKCSQLYHLPVLCPPMKAEKGIGSLHLAVQSAIEGVLIRHCPACKLPSCKTQGCNHITCRCGINWCYVCGKQYNNSHFGQPPLYCKQFYNNAVEEKNQMRIVAQKAVQDWKAQHPDMSNLTIDLNEYLK</sequence>
<dbReference type="InterPro" id="IPR051628">
    <property type="entry name" value="LUBAC_E3_Ligases"/>
</dbReference>
<keyword evidence="4" id="KW-0677">Repeat</keyword>
<evidence type="ECO:0000256" key="7">
    <source>
        <dbReference type="ARBA" id="ARBA00022833"/>
    </source>
</evidence>
<keyword evidence="7" id="KW-0862">Zinc</keyword>
<dbReference type="PANTHER" id="PTHR22770:SF47">
    <property type="entry name" value="E3 UBIQUITIN-PROTEIN LIGASE RNF216"/>
    <property type="match status" value="1"/>
</dbReference>
<proteinExistence type="predicted"/>
<dbReference type="PANTHER" id="PTHR22770">
    <property type="entry name" value="UBIQUITIN CONJUGATING ENZYME 7 INTERACTING PROTEIN-RELATED"/>
    <property type="match status" value="1"/>
</dbReference>
<evidence type="ECO:0000256" key="4">
    <source>
        <dbReference type="ARBA" id="ARBA00022737"/>
    </source>
</evidence>
<evidence type="ECO:0000256" key="2">
    <source>
        <dbReference type="ARBA" id="ARBA00022679"/>
    </source>
</evidence>
<keyword evidence="5" id="KW-0863">Zinc-finger</keyword>
<comment type="caution">
    <text evidence="9">The sequence shown here is derived from an EMBL/GenBank/DDBJ whole genome shotgun (WGS) entry which is preliminary data.</text>
</comment>
<evidence type="ECO:0000313" key="9">
    <source>
        <dbReference type="EMBL" id="KAA6358098.1"/>
    </source>
</evidence>
<evidence type="ECO:0000256" key="5">
    <source>
        <dbReference type="ARBA" id="ARBA00022771"/>
    </source>
</evidence>